<name>A0A3D9H5N3_9PROT</name>
<keyword evidence="2" id="KW-1185">Reference proteome</keyword>
<protein>
    <submittedName>
        <fullName evidence="1">Amino acid synthesis protein</fullName>
    </submittedName>
</protein>
<dbReference type="SUPFAM" id="SSF160519">
    <property type="entry name" value="BB2672-like"/>
    <property type="match status" value="1"/>
</dbReference>
<dbReference type="Gene3D" id="3.30.1330.110">
    <property type="entry name" value="BB2672"/>
    <property type="match status" value="1"/>
</dbReference>
<dbReference type="AlphaFoldDB" id="A0A3D9H5N3"/>
<dbReference type="RefSeq" id="WP_115938794.1">
    <property type="nucleotide sequence ID" value="NZ_QRDW01000013.1"/>
</dbReference>
<dbReference type="OrthoDB" id="9803312at2"/>
<sequence length="200" mass="21619">MSLEIRKIVTAIDETFIEGGKAAEKPLKMIAVAAVVKNPWAGEFYEDMQPVIRAHAPQLGERLVAELAKHTDLDAVEAYGKAAAVGMNGEVEHASGFIHTLRFGNKYREAVGGTSYLAFTNKRGGPGCVISIPMMHKEDEGQRSHYLTHEFTVGDAPGPDEILVAIGAATAGRPHARTGNRYQDMEEMKAERESAGLVDA</sequence>
<comment type="caution">
    <text evidence="1">The sequence shown here is derived from an EMBL/GenBank/DDBJ whole genome shotgun (WGS) entry which is preliminary data.</text>
</comment>
<reference evidence="1 2" key="1">
    <citation type="submission" date="2018-07" db="EMBL/GenBank/DDBJ databases">
        <title>Genomic Encyclopedia of Type Strains, Phase III (KMG-III): the genomes of soil and plant-associated and newly described type strains.</title>
        <authorList>
            <person name="Whitman W."/>
        </authorList>
    </citation>
    <scope>NUCLEOTIDE SEQUENCE [LARGE SCALE GENOMIC DNA]</scope>
    <source>
        <strain evidence="1 2">CECT 8488</strain>
    </source>
</reference>
<dbReference type="EMBL" id="QRDW01000013">
    <property type="protein sequence ID" value="RED44815.1"/>
    <property type="molecule type" value="Genomic_DNA"/>
</dbReference>
<proteinExistence type="predicted"/>
<dbReference type="Pfam" id="PF06684">
    <property type="entry name" value="AA_synth"/>
    <property type="match status" value="1"/>
</dbReference>
<accession>A0A3D9H5N3</accession>
<dbReference type="Proteomes" id="UP000256845">
    <property type="component" value="Unassembled WGS sequence"/>
</dbReference>
<evidence type="ECO:0000313" key="2">
    <source>
        <dbReference type="Proteomes" id="UP000256845"/>
    </source>
</evidence>
<evidence type="ECO:0000313" key="1">
    <source>
        <dbReference type="EMBL" id="RED44815.1"/>
    </source>
</evidence>
<dbReference type="InterPro" id="IPR009569">
    <property type="entry name" value="AA_synth_put"/>
</dbReference>
<organism evidence="1 2">
    <name type="scientific">Aestuariispira insulae</name>
    <dbReference type="NCBI Taxonomy" id="1461337"/>
    <lineage>
        <taxon>Bacteria</taxon>
        <taxon>Pseudomonadati</taxon>
        <taxon>Pseudomonadota</taxon>
        <taxon>Alphaproteobacteria</taxon>
        <taxon>Rhodospirillales</taxon>
        <taxon>Kiloniellaceae</taxon>
        <taxon>Aestuariispira</taxon>
    </lineage>
</organism>
<dbReference type="InterPro" id="IPR035936">
    <property type="entry name" value="BB2672"/>
</dbReference>
<gene>
    <name evidence="1" type="ORF">DFP90_11320</name>
</gene>